<dbReference type="FunFam" id="4.10.740.10:FF:000001">
    <property type="entry name" value="vitamin K-dependent protein S"/>
    <property type="match status" value="1"/>
</dbReference>
<evidence type="ECO:0000256" key="3">
    <source>
        <dbReference type="SAM" id="Phobius"/>
    </source>
</evidence>
<dbReference type="GO" id="GO:0005509">
    <property type="term" value="F:calcium ion binding"/>
    <property type="evidence" value="ECO:0007669"/>
    <property type="project" value="InterPro"/>
</dbReference>
<keyword evidence="3" id="KW-0472">Membrane</keyword>
<evidence type="ECO:0000256" key="2">
    <source>
        <dbReference type="SAM" id="MobiDB-lite"/>
    </source>
</evidence>
<accession>A0A8U7N989</accession>
<dbReference type="SUPFAM" id="SSF57630">
    <property type="entry name" value="GLA-domain"/>
    <property type="match status" value="1"/>
</dbReference>
<dbReference type="InterPro" id="IPR000294">
    <property type="entry name" value="GLA_domain"/>
</dbReference>
<protein>
    <submittedName>
        <fullName evidence="4">Uncharacterized protein</fullName>
    </submittedName>
</protein>
<dbReference type="GO" id="GO:0005615">
    <property type="term" value="C:extracellular space"/>
    <property type="evidence" value="ECO:0007669"/>
    <property type="project" value="TreeGrafter"/>
</dbReference>
<reference evidence="4" key="2">
    <citation type="submission" date="2025-08" db="UniProtKB">
        <authorList>
            <consortium name="Ensembl"/>
        </authorList>
    </citation>
    <scope>IDENTIFICATION</scope>
</reference>
<dbReference type="PROSITE" id="PS50998">
    <property type="entry name" value="GLA_2"/>
    <property type="match status" value="1"/>
</dbReference>
<proteinExistence type="predicted"/>
<keyword evidence="3" id="KW-0812">Transmembrane</keyword>
<dbReference type="InterPro" id="IPR017857">
    <property type="entry name" value="Coagulation_fac-like_Gla_dom"/>
</dbReference>
<dbReference type="Ensembl" id="ENSCMUT00000010431.2">
    <property type="protein sequence ID" value="ENSCMUP00000009705.2"/>
    <property type="gene ID" value="ENSCMUG00000006210.2"/>
</dbReference>
<accession>A0A8C3DQD7</accession>
<dbReference type="OMA" id="MVYRETS"/>
<dbReference type="PANTHER" id="PTHR24278:SF39">
    <property type="entry name" value="TRANSMEMBRANE GAMMA-CARBOXYGLUTAMIC ACID PROTEIN 3"/>
    <property type="match status" value="1"/>
</dbReference>
<organism evidence="4 5">
    <name type="scientific">Corvus moneduloides</name>
    <name type="common">New Caledonian crow</name>
    <dbReference type="NCBI Taxonomy" id="1196302"/>
    <lineage>
        <taxon>Eukaryota</taxon>
        <taxon>Metazoa</taxon>
        <taxon>Chordata</taxon>
        <taxon>Craniata</taxon>
        <taxon>Vertebrata</taxon>
        <taxon>Euteleostomi</taxon>
        <taxon>Archelosauria</taxon>
        <taxon>Archosauria</taxon>
        <taxon>Dinosauria</taxon>
        <taxon>Saurischia</taxon>
        <taxon>Theropoda</taxon>
        <taxon>Coelurosauria</taxon>
        <taxon>Aves</taxon>
        <taxon>Neognathae</taxon>
        <taxon>Neoaves</taxon>
        <taxon>Telluraves</taxon>
        <taxon>Australaves</taxon>
        <taxon>Passeriformes</taxon>
        <taxon>Corvoidea</taxon>
        <taxon>Corvidae</taxon>
        <taxon>Corvus</taxon>
    </lineage>
</organism>
<dbReference type="Gene3D" id="4.10.740.10">
    <property type="entry name" value="Coagulation Factor IX"/>
    <property type="match status" value="1"/>
</dbReference>
<keyword evidence="5" id="KW-1185">Reference proteome</keyword>
<dbReference type="PRINTS" id="PR00001">
    <property type="entry name" value="GLABLOOD"/>
</dbReference>
<sequence length="296" mass="32298">MSLGRPQEFCAPLAVQPAVLPDCSPGFLMLGMHVASGSWGGKPGWAEGGHGVVPAQRISALCVAVFLGARNAHSLLKRFPRANGFLEEIRQGTIERECIEEVCSYEEVKEVFENKEKTMEFWKGYTSSVYSVKDPGHSTERSDAMYVVVPLLGVALLIVIALFIIWRCQLQKATRHRPSYAQNRYLASRTGRSLPRVMVYRERSQSQGETQYQREASNRGAGDGRAGGTPQPDGTLCPPEHSVSVLSRLSSATPPPSYEEVTGHPESSSGEETSVSYNDPPPKYEEIVATAPAAGK</sequence>
<reference evidence="5" key="1">
    <citation type="submission" date="2019-10" db="EMBL/GenBank/DDBJ databases">
        <title>Corvus moneduloides (New Caledonian crow) genome, bCorMon1, primary haplotype.</title>
        <authorList>
            <person name="Rutz C."/>
            <person name="Fungtammasan C."/>
            <person name="Mountcastle J."/>
            <person name="Formenti G."/>
            <person name="Chow W."/>
            <person name="Howe K."/>
            <person name="Steele M.P."/>
            <person name="Fernandes J."/>
            <person name="Gilbert M.T.P."/>
            <person name="Fedrigo O."/>
            <person name="Jarvis E.D."/>
            <person name="Gemmell N."/>
        </authorList>
    </citation>
    <scope>NUCLEOTIDE SEQUENCE [LARGE SCALE GENOMIC DNA]</scope>
</reference>
<reference evidence="4" key="3">
    <citation type="submission" date="2025-09" db="UniProtKB">
        <authorList>
            <consortium name="Ensembl"/>
        </authorList>
    </citation>
    <scope>IDENTIFICATION</scope>
</reference>
<evidence type="ECO:0000313" key="5">
    <source>
        <dbReference type="Proteomes" id="UP000694553"/>
    </source>
</evidence>
<keyword evidence="1" id="KW-1015">Disulfide bond</keyword>
<feature type="compositionally biased region" description="Polar residues" evidence="2">
    <location>
        <begin position="205"/>
        <end position="215"/>
    </location>
</feature>
<dbReference type="Pfam" id="PF00594">
    <property type="entry name" value="Gla"/>
    <property type="match status" value="1"/>
</dbReference>
<dbReference type="PANTHER" id="PTHR24278">
    <property type="entry name" value="COAGULATION FACTOR"/>
    <property type="match status" value="1"/>
</dbReference>
<dbReference type="PROSITE" id="PS00011">
    <property type="entry name" value="GLA_1"/>
    <property type="match status" value="1"/>
</dbReference>
<name>A0A8C3DQD7_CORMO</name>
<evidence type="ECO:0000256" key="1">
    <source>
        <dbReference type="ARBA" id="ARBA00023157"/>
    </source>
</evidence>
<dbReference type="AlphaFoldDB" id="A0A8C3DQD7"/>
<feature type="region of interest" description="Disordered" evidence="2">
    <location>
        <begin position="202"/>
        <end position="296"/>
    </location>
</feature>
<dbReference type="Proteomes" id="UP000694553">
    <property type="component" value="Unassembled WGS sequence"/>
</dbReference>
<feature type="compositionally biased region" description="Polar residues" evidence="2">
    <location>
        <begin position="265"/>
        <end position="277"/>
    </location>
</feature>
<evidence type="ECO:0000313" key="4">
    <source>
        <dbReference type="Ensembl" id="ENSCMUP00000009705.2"/>
    </source>
</evidence>
<feature type="transmembrane region" description="Helical" evidence="3">
    <location>
        <begin position="144"/>
        <end position="166"/>
    </location>
</feature>
<dbReference type="InterPro" id="IPR035972">
    <property type="entry name" value="GLA-like_dom_SF"/>
</dbReference>
<dbReference type="SMART" id="SM00069">
    <property type="entry name" value="GLA"/>
    <property type="match status" value="1"/>
</dbReference>
<keyword evidence="3" id="KW-1133">Transmembrane helix</keyword>
<dbReference type="InterPro" id="IPR050442">
    <property type="entry name" value="Peptidase_S1_coag_factors"/>
</dbReference>